<proteinExistence type="predicted"/>
<keyword evidence="1" id="KW-0812">Transmembrane</keyword>
<evidence type="ECO:0000256" key="1">
    <source>
        <dbReference type="SAM" id="Phobius"/>
    </source>
</evidence>
<keyword evidence="1" id="KW-0472">Membrane</keyword>
<feature type="transmembrane region" description="Helical" evidence="1">
    <location>
        <begin position="64"/>
        <end position="87"/>
    </location>
</feature>
<dbReference type="Proteomes" id="UP001500200">
    <property type="component" value="Unassembled WGS sequence"/>
</dbReference>
<comment type="caution">
    <text evidence="2">The sequence shown here is derived from an EMBL/GenBank/DDBJ whole genome shotgun (WGS) entry which is preliminary data.</text>
</comment>
<sequence>MRGGRSWRRRSRLGGGLCRGCCRGSGFCRVGYRSSRLCRSCGFYRGGLSRGSGLCRSSRLAAGLLSYGSLGFFVVGHYCSFVGFLTVCHR</sequence>
<evidence type="ECO:0000313" key="3">
    <source>
        <dbReference type="Proteomes" id="UP001500200"/>
    </source>
</evidence>
<keyword evidence="3" id="KW-1185">Reference proteome</keyword>
<gene>
    <name evidence="2" type="ORF">GCM10023346_32280</name>
</gene>
<keyword evidence="1" id="KW-1133">Transmembrane helix</keyword>
<name>A0ABP9SMU4_9MICC</name>
<organism evidence="2 3">
    <name type="scientific">Arthrobacter gyeryongensis</name>
    <dbReference type="NCBI Taxonomy" id="1650592"/>
    <lineage>
        <taxon>Bacteria</taxon>
        <taxon>Bacillati</taxon>
        <taxon>Actinomycetota</taxon>
        <taxon>Actinomycetes</taxon>
        <taxon>Micrococcales</taxon>
        <taxon>Micrococcaceae</taxon>
        <taxon>Arthrobacter</taxon>
    </lineage>
</organism>
<accession>A0ABP9SMU4</accession>
<protein>
    <submittedName>
        <fullName evidence="2">Uncharacterized protein</fullName>
    </submittedName>
</protein>
<reference evidence="3" key="1">
    <citation type="journal article" date="2019" name="Int. J. Syst. Evol. Microbiol.">
        <title>The Global Catalogue of Microorganisms (GCM) 10K type strain sequencing project: providing services to taxonomists for standard genome sequencing and annotation.</title>
        <authorList>
            <consortium name="The Broad Institute Genomics Platform"/>
            <consortium name="The Broad Institute Genome Sequencing Center for Infectious Disease"/>
            <person name="Wu L."/>
            <person name="Ma J."/>
        </authorList>
    </citation>
    <scope>NUCLEOTIDE SEQUENCE [LARGE SCALE GENOMIC DNA]</scope>
    <source>
        <strain evidence="3">JCM 18514</strain>
    </source>
</reference>
<dbReference type="EMBL" id="BAABKK010000024">
    <property type="protein sequence ID" value="GAA5197506.1"/>
    <property type="molecule type" value="Genomic_DNA"/>
</dbReference>
<evidence type="ECO:0000313" key="2">
    <source>
        <dbReference type="EMBL" id="GAA5197506.1"/>
    </source>
</evidence>